<organism evidence="1 2">
    <name type="scientific">Phytophthora cactorum</name>
    <dbReference type="NCBI Taxonomy" id="29920"/>
    <lineage>
        <taxon>Eukaryota</taxon>
        <taxon>Sar</taxon>
        <taxon>Stramenopiles</taxon>
        <taxon>Oomycota</taxon>
        <taxon>Peronosporomycetes</taxon>
        <taxon>Peronosporales</taxon>
        <taxon>Peronosporaceae</taxon>
        <taxon>Phytophthora</taxon>
    </lineage>
</organism>
<feature type="non-terminal residue" evidence="1">
    <location>
        <position position="1"/>
    </location>
</feature>
<sequence>MLAPKRNVRAIVAFAKRWKPLVGRTTTPSSRGGKRSSGLQWRRVAEKINAVVRVQGGPDEQNYKGPGRKKQDHIWTRLGHLHEERTLRGREFVYWRHDRVHEDGAGSLARDVFS</sequence>
<evidence type="ECO:0000313" key="2">
    <source>
        <dbReference type="Proteomes" id="UP000688947"/>
    </source>
</evidence>
<dbReference type="OrthoDB" id="10375268at2759"/>
<dbReference type="AlphaFoldDB" id="A0A8T1TSD4"/>
<name>A0A8T1TSD4_9STRA</name>
<reference evidence="1" key="1">
    <citation type="submission" date="2021-01" db="EMBL/GenBank/DDBJ databases">
        <title>Phytophthora aleatoria, a newly-described species from Pinus radiata is distinct from Phytophthora cactorum isolates based on comparative genomics.</title>
        <authorList>
            <person name="Mcdougal R."/>
            <person name="Panda P."/>
            <person name="Williams N."/>
            <person name="Studholme D.J."/>
        </authorList>
    </citation>
    <scope>NUCLEOTIDE SEQUENCE</scope>
    <source>
        <strain evidence="1">NZFS 3830</strain>
    </source>
</reference>
<accession>A0A8T1TSD4</accession>
<gene>
    <name evidence="1" type="ORF">JG687_00017479</name>
</gene>
<comment type="caution">
    <text evidence="1">The sequence shown here is derived from an EMBL/GenBank/DDBJ whole genome shotgun (WGS) entry which is preliminary data.</text>
</comment>
<proteinExistence type="predicted"/>
<evidence type="ECO:0000313" key="1">
    <source>
        <dbReference type="EMBL" id="KAG6945106.1"/>
    </source>
</evidence>
<protein>
    <submittedName>
        <fullName evidence="1">Uncharacterized protein</fullName>
    </submittedName>
</protein>
<dbReference type="EMBL" id="JAENGZ010002044">
    <property type="protein sequence ID" value="KAG6945106.1"/>
    <property type="molecule type" value="Genomic_DNA"/>
</dbReference>
<dbReference type="Proteomes" id="UP000688947">
    <property type="component" value="Unassembled WGS sequence"/>
</dbReference>